<evidence type="ECO:0000313" key="7">
    <source>
        <dbReference type="Proteomes" id="UP000027093"/>
    </source>
</evidence>
<gene>
    <name evidence="6" type="primary">endA2</name>
    <name evidence="6" type="ORF">NVIE_0473</name>
</gene>
<accession>A0A060HD49</accession>
<dbReference type="EC" id="4.6.1.16" evidence="6"/>
<dbReference type="InterPro" id="IPR011856">
    <property type="entry name" value="tRNA_endonuc-like_dom_sf"/>
</dbReference>
<dbReference type="InterPro" id="IPR016442">
    <property type="entry name" value="tRNA_splic_arch_short"/>
</dbReference>
<dbReference type="PANTHER" id="PTHR13070">
    <property type="entry name" value="TRNA-SPLICING ENDONUCLEASE SUBUNIT SEN34-RELATED"/>
    <property type="match status" value="1"/>
</dbReference>
<keyword evidence="6" id="KW-0378">Hydrolase</keyword>
<evidence type="ECO:0000313" key="6">
    <source>
        <dbReference type="EMBL" id="AIC14664.1"/>
    </source>
</evidence>
<dbReference type="PANTHER" id="PTHR13070:SF0">
    <property type="entry name" value="TRNA-SPLICING ENDONUCLEASE SUBUNIT SEN34"/>
    <property type="match status" value="1"/>
</dbReference>
<dbReference type="InterPro" id="IPR006677">
    <property type="entry name" value="tRNA_intron_Endonuc_cat-like"/>
</dbReference>
<dbReference type="GeneID" id="74945730"/>
<dbReference type="InterPro" id="IPR036167">
    <property type="entry name" value="tRNA_intron_Endo_cat-like_sf"/>
</dbReference>
<feature type="domain" description="tRNA intron endonuclease N-terminal" evidence="5">
    <location>
        <begin position="8"/>
        <end position="82"/>
    </location>
</feature>
<dbReference type="CDD" id="cd22363">
    <property type="entry name" value="tRNA-intron_lyase_C"/>
    <property type="match status" value="1"/>
</dbReference>
<sequence length="187" mass="20904">MSTTTTAVSGRLFGNRIVVWDIVDSRKLYGSGYYGKPLGVPKPKGVEFDAPLVLDLMEGCYLAEKGRLKISQMDGRPVSQTEIKKICKKQYVDFDAKYLVFSDLREKGYVVSPGIKFGCDFAVYEQGPGIDHAPYLVQVFRATDEMTATGIVLAGRLATTVKKQFILAIPKVTEKKVEYVGFDWWRA</sequence>
<evidence type="ECO:0000259" key="5">
    <source>
        <dbReference type="Pfam" id="PF02778"/>
    </source>
</evidence>
<feature type="domain" description="tRNA intron endonuclease catalytic" evidence="4">
    <location>
        <begin position="94"/>
        <end position="174"/>
    </location>
</feature>
<dbReference type="Pfam" id="PF02778">
    <property type="entry name" value="tRNA_int_endo_N"/>
    <property type="match status" value="1"/>
</dbReference>
<dbReference type="GO" id="GO:0000379">
    <property type="term" value="P:tRNA-type intron splice site recognition and cleavage"/>
    <property type="evidence" value="ECO:0007669"/>
    <property type="project" value="TreeGrafter"/>
</dbReference>
<dbReference type="SUPFAM" id="SSF55267">
    <property type="entry name" value="tRNA-intron endonuclease N-terminal domain-like"/>
    <property type="match status" value="1"/>
</dbReference>
<dbReference type="HOGENOM" id="CLU_114393_0_0_2"/>
<organism evidence="6 7">
    <name type="scientific">Nitrososphaera viennensis EN76</name>
    <dbReference type="NCBI Taxonomy" id="926571"/>
    <lineage>
        <taxon>Archaea</taxon>
        <taxon>Nitrososphaerota</taxon>
        <taxon>Nitrososphaeria</taxon>
        <taxon>Nitrososphaerales</taxon>
        <taxon>Nitrososphaeraceae</taxon>
        <taxon>Nitrososphaera</taxon>
    </lineage>
</organism>
<dbReference type="EMBL" id="CP007536">
    <property type="protein sequence ID" value="AIC14664.1"/>
    <property type="molecule type" value="Genomic_DNA"/>
</dbReference>
<dbReference type="GO" id="GO:0003676">
    <property type="term" value="F:nucleic acid binding"/>
    <property type="evidence" value="ECO:0007669"/>
    <property type="project" value="InterPro"/>
</dbReference>
<dbReference type="InterPro" id="IPR036740">
    <property type="entry name" value="tRNA_intron_Endonuc_N_sf"/>
</dbReference>
<evidence type="ECO:0000256" key="1">
    <source>
        <dbReference type="ARBA" id="ARBA00022694"/>
    </source>
</evidence>
<dbReference type="RefSeq" id="WP_075053833.1">
    <property type="nucleotide sequence ID" value="NZ_CP007536.1"/>
</dbReference>
<dbReference type="SUPFAM" id="SSF53032">
    <property type="entry name" value="tRNA-intron endonuclease catalytic domain-like"/>
    <property type="match status" value="1"/>
</dbReference>
<keyword evidence="1" id="KW-0819">tRNA processing</keyword>
<dbReference type="InterPro" id="IPR006676">
    <property type="entry name" value="tRNA_splic"/>
</dbReference>
<evidence type="ECO:0000256" key="2">
    <source>
        <dbReference type="ARBA" id="ARBA00023239"/>
    </source>
</evidence>
<dbReference type="InterPro" id="IPR006678">
    <property type="entry name" value="tRNA_intron_Endonuc_N"/>
</dbReference>
<keyword evidence="2 6" id="KW-0456">Lyase</keyword>
<keyword evidence="7" id="KW-1185">Reference proteome</keyword>
<dbReference type="Gene3D" id="3.40.1170.20">
    <property type="entry name" value="tRNA intron endonuclease, N-terminal domain"/>
    <property type="match status" value="1"/>
</dbReference>
<evidence type="ECO:0000256" key="3">
    <source>
        <dbReference type="ARBA" id="ARBA00024798"/>
    </source>
</evidence>
<evidence type="ECO:0000259" key="4">
    <source>
        <dbReference type="Pfam" id="PF01974"/>
    </source>
</evidence>
<dbReference type="STRING" id="926571.NVIE_0473"/>
<dbReference type="GO" id="GO:0000213">
    <property type="term" value="F:tRNA-intron lyase activity"/>
    <property type="evidence" value="ECO:0007669"/>
    <property type="project" value="UniProtKB-EC"/>
</dbReference>
<reference evidence="6 7" key="1">
    <citation type="journal article" date="2014" name="Int. J. Syst. Evol. Microbiol.">
        <title>Nitrososphaera viennensis gen. nov., sp. nov., an aerobic and mesophilic, ammonia-oxidizing archaeon from soil and a member of the archaeal phylum Thaumarchaeota.</title>
        <authorList>
            <person name="Stieglmeier M."/>
            <person name="Klingl A."/>
            <person name="Alves R.J."/>
            <person name="Rittmann S.K."/>
            <person name="Melcher M."/>
            <person name="Leisch N."/>
            <person name="Schleper C."/>
        </authorList>
    </citation>
    <scope>NUCLEOTIDE SEQUENCE [LARGE SCALE GENOMIC DNA]</scope>
    <source>
        <strain evidence="6">EN76</strain>
    </source>
</reference>
<dbReference type="FunFam" id="3.40.1350.10:FF:000006">
    <property type="entry name" value="tRNA-splicing endonuclease"/>
    <property type="match status" value="1"/>
</dbReference>
<name>A0A060HD49_9ARCH</name>
<dbReference type="OrthoDB" id="46045at2157"/>
<dbReference type="Proteomes" id="UP000027093">
    <property type="component" value="Chromosome"/>
</dbReference>
<protein>
    <submittedName>
        <fullName evidence="6">tRNA-splicing endonuclease</fullName>
        <ecNumber evidence="6">4.6.1.16</ecNumber>
    </submittedName>
</protein>
<dbReference type="NCBIfam" id="TIGR00324">
    <property type="entry name" value="endA"/>
    <property type="match status" value="1"/>
</dbReference>
<comment type="function">
    <text evidence="3">Endonuclease that removes tRNA introns. Cleaves pre-tRNA at the 5'- and 3'-splice sites to release the intron. The products are an intron and two tRNA half-molecules bearing 2',3' cyclic phosphate and 5'-OH termini. Recognizes a pseudosymmetric substrate in which 2 bulged loops of 3 bases are separated by a stem of 4 bp.</text>
</comment>
<keyword evidence="6" id="KW-0540">Nuclease</keyword>
<keyword evidence="6" id="KW-0255">Endonuclease</keyword>
<dbReference type="KEGG" id="nvn:NVIE_0473"/>
<proteinExistence type="predicted"/>
<dbReference type="Pfam" id="PF01974">
    <property type="entry name" value="tRNA_int_endo"/>
    <property type="match status" value="1"/>
</dbReference>
<dbReference type="Gene3D" id="3.40.1350.10">
    <property type="match status" value="1"/>
</dbReference>
<dbReference type="AlphaFoldDB" id="A0A060HD49"/>
<dbReference type="PIRSF" id="PIRSF005285">
    <property type="entry name" value="tRNA_splic_archaea"/>
    <property type="match status" value="1"/>
</dbReference>